<evidence type="ECO:0008006" key="4">
    <source>
        <dbReference type="Google" id="ProtNLM"/>
    </source>
</evidence>
<dbReference type="Proteomes" id="UP000280307">
    <property type="component" value="Unassembled WGS sequence"/>
</dbReference>
<dbReference type="EMBL" id="RSAS01000252">
    <property type="protein sequence ID" value="RRR74632.1"/>
    <property type="molecule type" value="Genomic_DNA"/>
</dbReference>
<keyword evidence="1" id="KW-0472">Membrane</keyword>
<accession>A0A426U430</accession>
<comment type="caution">
    <text evidence="2">The sequence shown here is derived from an EMBL/GenBank/DDBJ whole genome shotgun (WGS) entry which is preliminary data.</text>
</comment>
<dbReference type="SUPFAM" id="SSF48452">
    <property type="entry name" value="TPR-like"/>
    <property type="match status" value="2"/>
</dbReference>
<keyword evidence="1" id="KW-0812">Transmembrane</keyword>
<reference evidence="2 3" key="1">
    <citation type="submission" date="2018-12" db="EMBL/GenBank/DDBJ databases">
        <title>Genome Sequence of Candidatus Viridilinea halotolerans isolated from saline sulfide-rich spring.</title>
        <authorList>
            <person name="Grouzdev D.S."/>
            <person name="Burganskaya E.I."/>
            <person name="Krutkina M.S."/>
            <person name="Sukhacheva M.V."/>
            <person name="Gorlenko V.M."/>
        </authorList>
    </citation>
    <scope>NUCLEOTIDE SEQUENCE [LARGE SCALE GENOMIC DNA]</scope>
    <source>
        <strain evidence="2">Chok-6</strain>
    </source>
</reference>
<dbReference type="Gene3D" id="1.25.40.10">
    <property type="entry name" value="Tetratricopeptide repeat domain"/>
    <property type="match status" value="2"/>
</dbReference>
<proteinExistence type="predicted"/>
<gene>
    <name evidence="2" type="ORF">EI684_06610</name>
</gene>
<name>A0A426U430_9CHLR</name>
<organism evidence="2 3">
    <name type="scientific">Candidatus Viridilinea halotolerans</name>
    <dbReference type="NCBI Taxonomy" id="2491704"/>
    <lineage>
        <taxon>Bacteria</taxon>
        <taxon>Bacillati</taxon>
        <taxon>Chloroflexota</taxon>
        <taxon>Chloroflexia</taxon>
        <taxon>Chloroflexales</taxon>
        <taxon>Chloroflexineae</taxon>
        <taxon>Oscillochloridaceae</taxon>
        <taxon>Candidatus Viridilinea</taxon>
    </lineage>
</organism>
<dbReference type="AlphaFoldDB" id="A0A426U430"/>
<dbReference type="InterPro" id="IPR011990">
    <property type="entry name" value="TPR-like_helical_dom_sf"/>
</dbReference>
<sequence length="492" mass="53111">MKPFLRKYFPPLLRLLLALITVGGAVWWLAQPDPRDALRNADRLFLAGRYHEALFAYAPLVADLPAAQMRLGMVYTLRGERSLAEEALRNAMRRGLATGDYHLALLYLGQALAADGRYELAMQTWHLLEDCRSTEACVYRAPGRVLAADAAWRAGEIARAEAGWRAALDAALPNAWAHYAQARLALLLAADRPAAALTLLATPVQTGGSTQPFTAALLPAEGQAPAQLAAILAAPSDERHQLLGQLYLAEGRYDLAEGQFAQIAPDSPHAHAALVYAAYANWRADGSDAGRARLEALVAASPQDAQARMLLALVYLSAADADAAYAQLETVEHLAGEPADREIAWASWHSARREYDQASLAYDRALVTAKAERLGDYALLAARFHLATNYELCRIGWSMAELAARERPTNAETLTIVAAHRYRCGAFADAAEAARAAQRNGAGAEAAYYEGQALAALGETAQAYQALIRAADVAPASLWRQRAEEALGYLGQ</sequence>
<feature type="transmembrane region" description="Helical" evidence="1">
    <location>
        <begin position="12"/>
        <end position="30"/>
    </location>
</feature>
<evidence type="ECO:0000256" key="1">
    <source>
        <dbReference type="SAM" id="Phobius"/>
    </source>
</evidence>
<protein>
    <recommendedName>
        <fullName evidence="4">Tetratricopeptide repeat protein</fullName>
    </recommendedName>
</protein>
<evidence type="ECO:0000313" key="3">
    <source>
        <dbReference type="Proteomes" id="UP000280307"/>
    </source>
</evidence>
<evidence type="ECO:0000313" key="2">
    <source>
        <dbReference type="EMBL" id="RRR74632.1"/>
    </source>
</evidence>
<keyword evidence="1" id="KW-1133">Transmembrane helix</keyword>